<dbReference type="RefSeq" id="WP_057861821.1">
    <property type="nucleotide sequence ID" value="NZ_LLYB01000112.1"/>
</dbReference>
<dbReference type="EMBL" id="LLYB01000112">
    <property type="protein sequence ID" value="KRR18062.1"/>
    <property type="molecule type" value="Genomic_DNA"/>
</dbReference>
<accession>A0A0R3MF18</accession>
<name>A0A0R3MF18_9BRAD</name>
<evidence type="ECO:0000313" key="2">
    <source>
        <dbReference type="Proteomes" id="UP000051660"/>
    </source>
</evidence>
<gene>
    <name evidence="1" type="ORF">CQ14_41050</name>
</gene>
<dbReference type="Proteomes" id="UP000051660">
    <property type="component" value="Unassembled WGS sequence"/>
</dbReference>
<organism evidence="1 2">
    <name type="scientific">Bradyrhizobium lablabi</name>
    <dbReference type="NCBI Taxonomy" id="722472"/>
    <lineage>
        <taxon>Bacteria</taxon>
        <taxon>Pseudomonadati</taxon>
        <taxon>Pseudomonadota</taxon>
        <taxon>Alphaproteobacteria</taxon>
        <taxon>Hyphomicrobiales</taxon>
        <taxon>Nitrobacteraceae</taxon>
        <taxon>Bradyrhizobium</taxon>
    </lineage>
</organism>
<reference evidence="1 2" key="1">
    <citation type="submission" date="2014-03" db="EMBL/GenBank/DDBJ databases">
        <title>Bradyrhizobium valentinum sp. nov., isolated from effective nodules of Lupinus mariae-josephae, a lupine endemic of basic-lime soils in Eastern Spain.</title>
        <authorList>
            <person name="Duran D."/>
            <person name="Rey L."/>
            <person name="Navarro A."/>
            <person name="Busquets A."/>
            <person name="Imperial J."/>
            <person name="Ruiz-Argueso T."/>
        </authorList>
    </citation>
    <scope>NUCLEOTIDE SEQUENCE [LARGE SCALE GENOMIC DNA]</scope>
    <source>
        <strain evidence="1 2">CCBAU 23086</strain>
    </source>
</reference>
<sequence>MARNSTTRTGLEKHTRERILSSPVALAFVRTVVARRGISEAEARQIYLDYINRSWSAGHRGRRVMT</sequence>
<comment type="caution">
    <text evidence="1">The sequence shown here is derived from an EMBL/GenBank/DDBJ whole genome shotgun (WGS) entry which is preliminary data.</text>
</comment>
<dbReference type="OrthoDB" id="8244033at2"/>
<evidence type="ECO:0000313" key="1">
    <source>
        <dbReference type="EMBL" id="KRR18062.1"/>
    </source>
</evidence>
<proteinExistence type="predicted"/>
<dbReference type="AlphaFoldDB" id="A0A0R3MF18"/>
<protein>
    <submittedName>
        <fullName evidence="1">Uncharacterized protein</fullName>
    </submittedName>
</protein>